<evidence type="ECO:0000313" key="20">
    <source>
        <dbReference type="Proteomes" id="UP000585638"/>
    </source>
</evidence>
<evidence type="ECO:0000313" key="19">
    <source>
        <dbReference type="EMBL" id="MBB5897831.1"/>
    </source>
</evidence>
<keyword evidence="5" id="KW-1003">Cell membrane</keyword>
<dbReference type="RefSeq" id="WP_184870261.1">
    <property type="nucleotide sequence ID" value="NZ_JACHIR010000003.1"/>
</dbReference>
<sequence length="214" mass="23272">MLSALFDPFVDAAYHLVSFLAPLTGTAGAIVVFVMIVRLCLHPLARIQVRGERARAEIMPKLKEIQDRHKGNPDRLNQELAAFYGGEGKGMFAGCLPMLIQLPIFSVMYRLFLSPTVGGHPNLLLTHTLLGTPLSTVFITSPSIAAVGLFALMAGVATWSAMRMTGPKLLRVLPYATVVFAMFVPLAAGLYLLTTTAWTAFERALLTRREKVAG</sequence>
<dbReference type="PANTHER" id="PTHR12428">
    <property type="entry name" value="OXA1"/>
    <property type="match status" value="1"/>
</dbReference>
<dbReference type="EMBL" id="JACHIR010000003">
    <property type="protein sequence ID" value="MBB5897831.1"/>
    <property type="molecule type" value="Genomic_DNA"/>
</dbReference>
<dbReference type="NCBIfam" id="TIGR03592">
    <property type="entry name" value="yidC_oxa1_cterm"/>
    <property type="match status" value="1"/>
</dbReference>
<feature type="transmembrane region" description="Helical" evidence="17">
    <location>
        <begin position="133"/>
        <end position="160"/>
    </location>
</feature>
<evidence type="ECO:0000256" key="7">
    <source>
        <dbReference type="ARBA" id="ARBA00022927"/>
    </source>
</evidence>
<evidence type="ECO:0000256" key="1">
    <source>
        <dbReference type="ARBA" id="ARBA00004651"/>
    </source>
</evidence>
<evidence type="ECO:0000256" key="5">
    <source>
        <dbReference type="ARBA" id="ARBA00022475"/>
    </source>
</evidence>
<evidence type="ECO:0000256" key="17">
    <source>
        <dbReference type="SAM" id="Phobius"/>
    </source>
</evidence>
<evidence type="ECO:0000256" key="14">
    <source>
        <dbReference type="ARBA" id="ARBA00033245"/>
    </source>
</evidence>
<dbReference type="PANTHER" id="PTHR12428:SF65">
    <property type="entry name" value="CYTOCHROME C OXIDASE ASSEMBLY PROTEIN COX18, MITOCHONDRIAL"/>
    <property type="match status" value="1"/>
</dbReference>
<comment type="similarity">
    <text evidence="2">Belongs to the OXA1/ALB3/YidC family. Type 1 subfamily.</text>
</comment>
<evidence type="ECO:0000256" key="15">
    <source>
        <dbReference type="ARBA" id="ARBA00033342"/>
    </source>
</evidence>
<keyword evidence="8 17" id="KW-1133">Transmembrane helix</keyword>
<feature type="transmembrane region" description="Helical" evidence="17">
    <location>
        <begin position="12"/>
        <end position="41"/>
    </location>
</feature>
<proteinExistence type="inferred from homology"/>
<evidence type="ECO:0000256" key="10">
    <source>
        <dbReference type="ARBA" id="ARBA00023186"/>
    </source>
</evidence>
<evidence type="ECO:0000259" key="18">
    <source>
        <dbReference type="Pfam" id="PF02096"/>
    </source>
</evidence>
<reference evidence="19 20" key="1">
    <citation type="submission" date="2020-08" db="EMBL/GenBank/DDBJ databases">
        <title>Sequencing the genomes of 1000 actinobacteria strains.</title>
        <authorList>
            <person name="Klenk H.-P."/>
        </authorList>
    </citation>
    <scope>NUCLEOTIDE SEQUENCE [LARGE SCALE GENOMIC DNA]</scope>
    <source>
        <strain evidence="19 20">DSM 43851</strain>
    </source>
</reference>
<keyword evidence="7" id="KW-0653">Protein transport</keyword>
<protein>
    <recommendedName>
        <fullName evidence="3">Membrane protein insertase YidC</fullName>
    </recommendedName>
    <alternativeName>
        <fullName evidence="15">Foldase YidC</fullName>
    </alternativeName>
    <alternativeName>
        <fullName evidence="14">Membrane integrase YidC</fullName>
    </alternativeName>
    <alternativeName>
        <fullName evidence="13">Membrane protein YidC</fullName>
    </alternativeName>
</protein>
<evidence type="ECO:0000256" key="12">
    <source>
        <dbReference type="ARBA" id="ARBA00026028"/>
    </source>
</evidence>
<dbReference type="Pfam" id="PF02096">
    <property type="entry name" value="60KD_IMP"/>
    <property type="match status" value="1"/>
</dbReference>
<comment type="subcellular location">
    <subcellularLocation>
        <location evidence="1">Cell membrane</location>
        <topology evidence="1">Multi-pass membrane protein</topology>
    </subcellularLocation>
    <subcellularLocation>
        <location evidence="16">Membrane</location>
        <topology evidence="16">Multi-pass membrane protein</topology>
    </subcellularLocation>
</comment>
<dbReference type="GO" id="GO:0015031">
    <property type="term" value="P:protein transport"/>
    <property type="evidence" value="ECO:0007669"/>
    <property type="project" value="UniProtKB-KW"/>
</dbReference>
<dbReference type="GO" id="GO:0051205">
    <property type="term" value="P:protein insertion into membrane"/>
    <property type="evidence" value="ECO:0007669"/>
    <property type="project" value="TreeGrafter"/>
</dbReference>
<feature type="domain" description="Membrane insertase YidC/Oxa/ALB C-terminal" evidence="18">
    <location>
        <begin position="29"/>
        <end position="206"/>
    </location>
</feature>
<evidence type="ECO:0000256" key="13">
    <source>
        <dbReference type="ARBA" id="ARBA00031538"/>
    </source>
</evidence>
<comment type="subunit">
    <text evidence="12">Interacts with the Sec translocase complex via SecD. Specifically interacts with transmembrane segments of nascent integral membrane proteins during membrane integration.</text>
</comment>
<feature type="transmembrane region" description="Helical" evidence="17">
    <location>
        <begin position="91"/>
        <end position="113"/>
    </location>
</feature>
<evidence type="ECO:0000256" key="9">
    <source>
        <dbReference type="ARBA" id="ARBA00023136"/>
    </source>
</evidence>
<name>A0A7W9NMR9_9PSEU</name>
<evidence type="ECO:0000256" key="16">
    <source>
        <dbReference type="RuleBase" id="RU003945"/>
    </source>
</evidence>
<evidence type="ECO:0000256" key="4">
    <source>
        <dbReference type="ARBA" id="ARBA00022448"/>
    </source>
</evidence>
<keyword evidence="9 17" id="KW-0472">Membrane</keyword>
<accession>A0A7W9NMR9</accession>
<comment type="function">
    <text evidence="11">Required for the insertion and/or proper folding and/or complex formation of integral membrane proteins into the membrane. Involved in integration of membrane proteins that insert both dependently and independently of the Sec translocase complex, as well as at least some lipoproteins. Aids folding of multispanning membrane proteins.</text>
</comment>
<dbReference type="Proteomes" id="UP000585638">
    <property type="component" value="Unassembled WGS sequence"/>
</dbReference>
<evidence type="ECO:0000256" key="8">
    <source>
        <dbReference type="ARBA" id="ARBA00022989"/>
    </source>
</evidence>
<feature type="transmembrane region" description="Helical" evidence="17">
    <location>
        <begin position="172"/>
        <end position="193"/>
    </location>
</feature>
<gene>
    <name evidence="19" type="ORF">BJ998_009090</name>
</gene>
<organism evidence="19 20">
    <name type="scientific">Kutzneria kofuensis</name>
    <dbReference type="NCBI Taxonomy" id="103725"/>
    <lineage>
        <taxon>Bacteria</taxon>
        <taxon>Bacillati</taxon>
        <taxon>Actinomycetota</taxon>
        <taxon>Actinomycetes</taxon>
        <taxon>Pseudonocardiales</taxon>
        <taxon>Pseudonocardiaceae</taxon>
        <taxon>Kutzneria</taxon>
    </lineage>
</organism>
<keyword evidence="4" id="KW-0813">Transport</keyword>
<evidence type="ECO:0000256" key="11">
    <source>
        <dbReference type="ARBA" id="ARBA00025034"/>
    </source>
</evidence>
<dbReference type="InterPro" id="IPR047196">
    <property type="entry name" value="YidC_ALB_C"/>
</dbReference>
<dbReference type="GO" id="GO:0005886">
    <property type="term" value="C:plasma membrane"/>
    <property type="evidence" value="ECO:0007669"/>
    <property type="project" value="UniProtKB-SubCell"/>
</dbReference>
<dbReference type="GO" id="GO:0032977">
    <property type="term" value="F:membrane insertase activity"/>
    <property type="evidence" value="ECO:0007669"/>
    <property type="project" value="InterPro"/>
</dbReference>
<keyword evidence="10" id="KW-0143">Chaperone</keyword>
<keyword evidence="20" id="KW-1185">Reference proteome</keyword>
<dbReference type="InterPro" id="IPR001708">
    <property type="entry name" value="YidC/ALB3/OXA1/COX18"/>
</dbReference>
<dbReference type="InterPro" id="IPR028055">
    <property type="entry name" value="YidC/Oxa/ALB_C"/>
</dbReference>
<evidence type="ECO:0000256" key="6">
    <source>
        <dbReference type="ARBA" id="ARBA00022692"/>
    </source>
</evidence>
<keyword evidence="6 16" id="KW-0812">Transmembrane</keyword>
<comment type="caution">
    <text evidence="19">The sequence shown here is derived from an EMBL/GenBank/DDBJ whole genome shotgun (WGS) entry which is preliminary data.</text>
</comment>
<evidence type="ECO:0000256" key="2">
    <source>
        <dbReference type="ARBA" id="ARBA00010527"/>
    </source>
</evidence>
<dbReference type="CDD" id="cd20070">
    <property type="entry name" value="5TM_YidC_Alb3"/>
    <property type="match status" value="1"/>
</dbReference>
<dbReference type="PRINTS" id="PR00701">
    <property type="entry name" value="60KDINNERMP"/>
</dbReference>
<evidence type="ECO:0000256" key="3">
    <source>
        <dbReference type="ARBA" id="ARBA00015325"/>
    </source>
</evidence>
<dbReference type="AlphaFoldDB" id="A0A7W9NMR9"/>